<organism evidence="2 3">
    <name type="scientific">Hyaloscypha hepaticicola</name>
    <dbReference type="NCBI Taxonomy" id="2082293"/>
    <lineage>
        <taxon>Eukaryota</taxon>
        <taxon>Fungi</taxon>
        <taxon>Dikarya</taxon>
        <taxon>Ascomycota</taxon>
        <taxon>Pezizomycotina</taxon>
        <taxon>Leotiomycetes</taxon>
        <taxon>Helotiales</taxon>
        <taxon>Hyaloscyphaceae</taxon>
        <taxon>Hyaloscypha</taxon>
    </lineage>
</organism>
<evidence type="ECO:0000313" key="3">
    <source>
        <dbReference type="Proteomes" id="UP000235672"/>
    </source>
</evidence>
<dbReference type="AlphaFoldDB" id="A0A2J6QM03"/>
<feature type="compositionally biased region" description="Polar residues" evidence="1">
    <location>
        <begin position="244"/>
        <end position="263"/>
    </location>
</feature>
<dbReference type="Proteomes" id="UP000235672">
    <property type="component" value="Unassembled WGS sequence"/>
</dbReference>
<protein>
    <submittedName>
        <fullName evidence="2">Uncharacterized protein</fullName>
    </submittedName>
</protein>
<evidence type="ECO:0000256" key="1">
    <source>
        <dbReference type="SAM" id="MobiDB-lite"/>
    </source>
</evidence>
<keyword evidence="3" id="KW-1185">Reference proteome</keyword>
<feature type="region of interest" description="Disordered" evidence="1">
    <location>
        <begin position="1"/>
        <end position="28"/>
    </location>
</feature>
<accession>A0A2J6QM03</accession>
<gene>
    <name evidence="2" type="ORF">NA56DRAFT_743614</name>
</gene>
<evidence type="ECO:0000313" key="2">
    <source>
        <dbReference type="EMBL" id="PMD27280.1"/>
    </source>
</evidence>
<reference evidence="2 3" key="1">
    <citation type="submission" date="2016-05" db="EMBL/GenBank/DDBJ databases">
        <title>A degradative enzymes factory behind the ericoid mycorrhizal symbiosis.</title>
        <authorList>
            <consortium name="DOE Joint Genome Institute"/>
            <person name="Martino E."/>
            <person name="Morin E."/>
            <person name="Grelet G."/>
            <person name="Kuo A."/>
            <person name="Kohler A."/>
            <person name="Daghino S."/>
            <person name="Barry K."/>
            <person name="Choi C."/>
            <person name="Cichocki N."/>
            <person name="Clum A."/>
            <person name="Copeland A."/>
            <person name="Hainaut M."/>
            <person name="Haridas S."/>
            <person name="Labutti K."/>
            <person name="Lindquist E."/>
            <person name="Lipzen A."/>
            <person name="Khouja H.-R."/>
            <person name="Murat C."/>
            <person name="Ohm R."/>
            <person name="Olson A."/>
            <person name="Spatafora J."/>
            <person name="Veneault-Fourrey C."/>
            <person name="Henrissat B."/>
            <person name="Grigoriev I."/>
            <person name="Martin F."/>
            <person name="Perotto S."/>
        </authorList>
    </citation>
    <scope>NUCLEOTIDE SEQUENCE [LARGE SCALE GENOMIC DNA]</scope>
    <source>
        <strain evidence="2 3">UAMH 7357</strain>
    </source>
</reference>
<feature type="region of interest" description="Disordered" evidence="1">
    <location>
        <begin position="181"/>
        <end position="266"/>
    </location>
</feature>
<dbReference type="EMBL" id="KZ613466">
    <property type="protein sequence ID" value="PMD27280.1"/>
    <property type="molecule type" value="Genomic_DNA"/>
</dbReference>
<sequence>MPPKQREMSYSEGLYEGSPNRPGGKNLSAADLEKLQNNISQLVTDFNQLKTSGMDKQEFEKVRSDVQQLTTDRLDPQQFAKASNDIQQLITDSAGTQRFQSECTKILDSITTTAKNLRESLVDHVGQFKVLKDQVQEIADAVRNLGEPPSKQQFDILLGEVRGIDEKVDTLNQTALEEAQLGDSVNGGRPGEDNGDIDNGTGSIHVHEGPENDLLDNQYRRFPQNVGSNLPAIRGQAAQGGGQTPASLRATSQTHTHGSQRTQAAAKDEQFWVHIKLWEINRAGGRIRGGQELMPIKLNSTLRDLDIQIENYVKKLQKGGISKRANLQEPNVFYWSTEHVVDNIKAMKDMDADENMWSSHQGDGGVIINENNEIGVMDMLKREQQMPWLSVTIKLKDTSER</sequence>
<name>A0A2J6QM03_9HELO</name>
<proteinExistence type="predicted"/>